<keyword evidence="3" id="KW-1185">Reference proteome</keyword>
<accession>A0A9N9JB73</accession>
<evidence type="ECO:0000313" key="2">
    <source>
        <dbReference type="EMBL" id="CAG8767755.1"/>
    </source>
</evidence>
<feature type="non-terminal residue" evidence="2">
    <location>
        <position position="238"/>
    </location>
</feature>
<dbReference type="Gene3D" id="3.40.50.150">
    <property type="entry name" value="Vaccinia Virus protein VP39"/>
    <property type="match status" value="1"/>
</dbReference>
<dbReference type="OrthoDB" id="506498at2759"/>
<dbReference type="SUPFAM" id="SSF53335">
    <property type="entry name" value="S-adenosyl-L-methionine-dependent methyltransferases"/>
    <property type="match status" value="1"/>
</dbReference>
<name>A0A9N9JB73_9GLOM</name>
<dbReference type="FunFam" id="3.40.50.150:FF:000554">
    <property type="entry name" value="Cation-transporting ATPase"/>
    <property type="match status" value="1"/>
</dbReference>
<proteinExistence type="inferred from homology"/>
<feature type="non-terminal residue" evidence="2">
    <location>
        <position position="1"/>
    </location>
</feature>
<dbReference type="EMBL" id="CAJVPV010044609">
    <property type="protein sequence ID" value="CAG8767755.1"/>
    <property type="molecule type" value="Genomic_DNA"/>
</dbReference>
<organism evidence="2 3">
    <name type="scientific">Acaulospora morrowiae</name>
    <dbReference type="NCBI Taxonomy" id="94023"/>
    <lineage>
        <taxon>Eukaryota</taxon>
        <taxon>Fungi</taxon>
        <taxon>Fungi incertae sedis</taxon>
        <taxon>Mucoromycota</taxon>
        <taxon>Glomeromycotina</taxon>
        <taxon>Glomeromycetes</taxon>
        <taxon>Diversisporales</taxon>
        <taxon>Acaulosporaceae</taxon>
        <taxon>Acaulospora</taxon>
    </lineage>
</organism>
<evidence type="ECO:0000313" key="3">
    <source>
        <dbReference type="Proteomes" id="UP000789342"/>
    </source>
</evidence>
<dbReference type="PANTHER" id="PTHR43832">
    <property type="match status" value="1"/>
</dbReference>
<sequence length="238" mass="27955">NETLDEAEECMLESYCTKARIQDGMEILDLGCGWGSLCLYLCEKYPNAKITALSNSNTQREHINDLAKQKGFKNLNVITSDINEFDFETGSRFDRILSIEMFEHLKNYESLLKKLSGWLKPHGLLFFHIFCHHEQPYDFMVEDGWMGKYFFTGGTMPSADLFLYFQSNFKVIDHWIVNGSHYGKTSEEWVKLLDKNKRIALEYLKITYGQENAFAWFNRWRTFYIAVAELFNYNNGNE</sequence>
<comment type="similarity">
    <text evidence="1">Belongs to the CFA/CMAS family.</text>
</comment>
<protein>
    <submittedName>
        <fullName evidence="2">3142_t:CDS:1</fullName>
    </submittedName>
</protein>
<comment type="caution">
    <text evidence="2">The sequence shown here is derived from an EMBL/GenBank/DDBJ whole genome shotgun (WGS) entry which is preliminary data.</text>
</comment>
<gene>
    <name evidence="2" type="ORF">AMORRO_LOCUS16396</name>
</gene>
<dbReference type="PANTHER" id="PTHR43832:SF1">
    <property type="entry name" value="S-ADENOSYL-L-METHIONINE-DEPENDENT METHYLTRANSFERASES SUPERFAMILY PROTEIN"/>
    <property type="match status" value="1"/>
</dbReference>
<dbReference type="InterPro" id="IPR029063">
    <property type="entry name" value="SAM-dependent_MTases_sf"/>
</dbReference>
<evidence type="ECO:0000256" key="1">
    <source>
        <dbReference type="ARBA" id="ARBA00010815"/>
    </source>
</evidence>
<dbReference type="CDD" id="cd02440">
    <property type="entry name" value="AdoMet_MTases"/>
    <property type="match status" value="1"/>
</dbReference>
<dbReference type="Pfam" id="PF02353">
    <property type="entry name" value="CMAS"/>
    <property type="match status" value="1"/>
</dbReference>
<dbReference type="AlphaFoldDB" id="A0A9N9JB73"/>
<dbReference type="Proteomes" id="UP000789342">
    <property type="component" value="Unassembled WGS sequence"/>
</dbReference>
<reference evidence="2" key="1">
    <citation type="submission" date="2021-06" db="EMBL/GenBank/DDBJ databases">
        <authorList>
            <person name="Kallberg Y."/>
            <person name="Tangrot J."/>
            <person name="Rosling A."/>
        </authorList>
    </citation>
    <scope>NUCLEOTIDE SEQUENCE</scope>
    <source>
        <strain evidence="2">CL551</strain>
    </source>
</reference>